<comment type="caution">
    <text evidence="11">The sequence shown here is derived from an EMBL/GenBank/DDBJ whole genome shotgun (WGS) entry which is preliminary data.</text>
</comment>
<dbReference type="PANTHER" id="PTHR21600">
    <property type="entry name" value="MITOCHONDRIAL RNA PSEUDOURIDINE SYNTHASE"/>
    <property type="match status" value="1"/>
</dbReference>
<evidence type="ECO:0000256" key="2">
    <source>
        <dbReference type="ARBA" id="ARBA00023235"/>
    </source>
</evidence>
<evidence type="ECO:0000256" key="7">
    <source>
        <dbReference type="ARBA" id="ARBA00041803"/>
    </source>
</evidence>
<keyword evidence="12" id="KW-1185">Reference proteome</keyword>
<protein>
    <recommendedName>
        <fullName evidence="6">tRNA pseudouridine synthase C</fullName>
        <ecNumber evidence="5">5.4.99.26</ecNumber>
    </recommendedName>
    <alternativeName>
        <fullName evidence="8">tRNA pseudouridine(65) synthase</fullName>
    </alternativeName>
    <alternativeName>
        <fullName evidence="9">tRNA pseudouridylate synthase C</fullName>
    </alternativeName>
    <alternativeName>
        <fullName evidence="7">tRNA-uridine isomerase C</fullName>
    </alternativeName>
</protein>
<dbReference type="SUPFAM" id="SSF55120">
    <property type="entry name" value="Pseudouridine synthase"/>
    <property type="match status" value="1"/>
</dbReference>
<dbReference type="GO" id="GO:0160149">
    <property type="term" value="F:tRNA pseudouridine(65) synthase activity"/>
    <property type="evidence" value="ECO:0007669"/>
    <property type="project" value="UniProtKB-EC"/>
</dbReference>
<evidence type="ECO:0000256" key="1">
    <source>
        <dbReference type="ARBA" id="ARBA00022694"/>
    </source>
</evidence>
<accession>A0A3D8M4D7</accession>
<proteinExistence type="predicted"/>
<dbReference type="InterPro" id="IPR020103">
    <property type="entry name" value="PsdUridine_synth_cat_dom_sf"/>
</dbReference>
<evidence type="ECO:0000256" key="9">
    <source>
        <dbReference type="ARBA" id="ARBA00043049"/>
    </source>
</evidence>
<dbReference type="PANTHER" id="PTHR21600:SF56">
    <property type="entry name" value="TRNA PSEUDOURIDINE SYNTHASE C"/>
    <property type="match status" value="1"/>
</dbReference>
<feature type="domain" description="Pseudouridine synthase RsuA/RluA-like" evidence="10">
    <location>
        <begin position="40"/>
        <end position="199"/>
    </location>
</feature>
<keyword evidence="2" id="KW-0413">Isomerase</keyword>
<reference evidence="12" key="1">
    <citation type="submission" date="2018-08" db="EMBL/GenBank/DDBJ databases">
        <authorList>
            <person name="Zhang J."/>
            <person name="Du Z.-J."/>
        </authorList>
    </citation>
    <scope>NUCLEOTIDE SEQUENCE [LARGE SCALE GENOMIC DNA]</scope>
    <source>
        <strain evidence="12">KCTC 52655</strain>
    </source>
</reference>
<dbReference type="EC" id="5.4.99.26" evidence="5"/>
<dbReference type="EMBL" id="QRHA01000011">
    <property type="protein sequence ID" value="RDV24394.1"/>
    <property type="molecule type" value="Genomic_DNA"/>
</dbReference>
<evidence type="ECO:0000256" key="4">
    <source>
        <dbReference type="ARBA" id="ARBA00037670"/>
    </source>
</evidence>
<dbReference type="AlphaFoldDB" id="A0A3D8M4D7"/>
<organism evidence="11 12">
    <name type="scientific">Alteromonas aestuariivivens</name>
    <dbReference type="NCBI Taxonomy" id="1938339"/>
    <lineage>
        <taxon>Bacteria</taxon>
        <taxon>Pseudomonadati</taxon>
        <taxon>Pseudomonadota</taxon>
        <taxon>Gammaproteobacteria</taxon>
        <taxon>Alteromonadales</taxon>
        <taxon>Alteromonadaceae</taxon>
        <taxon>Alteromonas/Salinimonas group</taxon>
        <taxon>Alteromonas</taxon>
    </lineage>
</organism>
<dbReference type="Proteomes" id="UP000256561">
    <property type="component" value="Unassembled WGS sequence"/>
</dbReference>
<comment type="function">
    <text evidence="4">Responsible for synthesis of pseudouridine from uracil-65 in transfer RNAs.</text>
</comment>
<dbReference type="GO" id="GO:0000455">
    <property type="term" value="P:enzyme-directed rRNA pseudouridine synthesis"/>
    <property type="evidence" value="ECO:0007669"/>
    <property type="project" value="TreeGrafter"/>
</dbReference>
<name>A0A3D8M4D7_9ALTE</name>
<evidence type="ECO:0000256" key="3">
    <source>
        <dbReference type="ARBA" id="ARBA00036607"/>
    </source>
</evidence>
<keyword evidence="1" id="KW-0819">tRNA processing</keyword>
<dbReference type="InterPro" id="IPR006145">
    <property type="entry name" value="PsdUridine_synth_RsuA/RluA"/>
</dbReference>
<dbReference type="GO" id="GO:0008033">
    <property type="term" value="P:tRNA processing"/>
    <property type="evidence" value="ECO:0007669"/>
    <property type="project" value="UniProtKB-KW"/>
</dbReference>
<evidence type="ECO:0000313" key="12">
    <source>
        <dbReference type="Proteomes" id="UP000256561"/>
    </source>
</evidence>
<dbReference type="Pfam" id="PF00849">
    <property type="entry name" value="PseudoU_synth_2"/>
    <property type="match status" value="1"/>
</dbReference>
<sequence length="268" mass="31207">MHANYCATQRIGSLDNFWWGCKRMISEVPEIRVVYQDDYLVAVDKPAGLLVHRSPIDRHETEFAVQKVRDRVGRHVFPVHRLDRPTSGVLLFAFSAEYAGMLGRMWMGKEVSKQYRALVRGWLNGAGLIDYALRYRKDKYADKYKRDDLPPQPAVSEYQCIERYLLPYGVGRYPQTRYSLVSLYPQTGRKHQLRRHMAHVRHPILGDTTHGDGKHNKFVRGEFNFDNLALTCTQLSFVHPITAKRICISAQPHFNMAALIENWQQYRV</sequence>
<dbReference type="InterPro" id="IPR006224">
    <property type="entry name" value="PsdUridine_synth_RluA-like_CS"/>
</dbReference>
<comment type="catalytic activity">
    <reaction evidence="3">
        <text>uridine(65) in tRNA = pseudouridine(65) in tRNA</text>
        <dbReference type="Rhea" id="RHEA:42536"/>
        <dbReference type="Rhea" id="RHEA-COMP:10103"/>
        <dbReference type="Rhea" id="RHEA-COMP:10104"/>
        <dbReference type="ChEBI" id="CHEBI:65314"/>
        <dbReference type="ChEBI" id="CHEBI:65315"/>
        <dbReference type="EC" id="5.4.99.26"/>
    </reaction>
</comment>
<dbReference type="InterPro" id="IPR050188">
    <property type="entry name" value="RluA_PseudoU_synthase"/>
</dbReference>
<dbReference type="GO" id="GO:0003723">
    <property type="term" value="F:RNA binding"/>
    <property type="evidence" value="ECO:0007669"/>
    <property type="project" value="InterPro"/>
</dbReference>
<evidence type="ECO:0000256" key="8">
    <source>
        <dbReference type="ARBA" id="ARBA00041975"/>
    </source>
</evidence>
<evidence type="ECO:0000256" key="5">
    <source>
        <dbReference type="ARBA" id="ARBA00038943"/>
    </source>
</evidence>
<evidence type="ECO:0000313" key="11">
    <source>
        <dbReference type="EMBL" id="RDV24394.1"/>
    </source>
</evidence>
<evidence type="ECO:0000259" key="10">
    <source>
        <dbReference type="Pfam" id="PF00849"/>
    </source>
</evidence>
<dbReference type="OrthoDB" id="9785808at2"/>
<gene>
    <name evidence="11" type="ORF">DXV75_14350</name>
</gene>
<dbReference type="PROSITE" id="PS01129">
    <property type="entry name" value="PSI_RLU"/>
    <property type="match status" value="1"/>
</dbReference>
<evidence type="ECO:0000256" key="6">
    <source>
        <dbReference type="ARBA" id="ARBA00040675"/>
    </source>
</evidence>
<dbReference type="Gene3D" id="3.30.2350.10">
    <property type="entry name" value="Pseudouridine synthase"/>
    <property type="match status" value="1"/>
</dbReference>